<dbReference type="InterPro" id="IPR009075">
    <property type="entry name" value="AcylCo_DH/oxidase_C"/>
</dbReference>
<evidence type="ECO:0000259" key="8">
    <source>
        <dbReference type="Pfam" id="PF02771"/>
    </source>
</evidence>
<keyword evidence="10" id="KW-1185">Reference proteome</keyword>
<organism evidence="9 10">
    <name type="scientific">Crenobacter oryzisoli</name>
    <dbReference type="NCBI Taxonomy" id="3056844"/>
    <lineage>
        <taxon>Bacteria</taxon>
        <taxon>Pseudomonadati</taxon>
        <taxon>Pseudomonadota</taxon>
        <taxon>Betaproteobacteria</taxon>
        <taxon>Neisseriales</taxon>
        <taxon>Neisseriaceae</taxon>
        <taxon>Crenobacter</taxon>
    </lineage>
</organism>
<dbReference type="InterPro" id="IPR036250">
    <property type="entry name" value="AcylCo_DH-like_C"/>
</dbReference>
<protein>
    <submittedName>
        <fullName evidence="9">Acyl-CoA dehydrogenase family protein</fullName>
    </submittedName>
</protein>
<evidence type="ECO:0000256" key="2">
    <source>
        <dbReference type="ARBA" id="ARBA00009347"/>
    </source>
</evidence>
<comment type="caution">
    <text evidence="9">The sequence shown here is derived from an EMBL/GenBank/DDBJ whole genome shotgun (WGS) entry which is preliminary data.</text>
</comment>
<dbReference type="Proteomes" id="UP001168540">
    <property type="component" value="Unassembled WGS sequence"/>
</dbReference>
<dbReference type="Pfam" id="PF00441">
    <property type="entry name" value="Acyl-CoA_dh_1"/>
    <property type="match status" value="1"/>
</dbReference>
<dbReference type="Pfam" id="PF02770">
    <property type="entry name" value="Acyl-CoA_dh_M"/>
    <property type="match status" value="1"/>
</dbReference>
<dbReference type="PANTHER" id="PTHR43884:SF12">
    <property type="entry name" value="ISOVALERYL-COA DEHYDROGENASE, MITOCHONDRIAL-RELATED"/>
    <property type="match status" value="1"/>
</dbReference>
<feature type="domain" description="Acyl-CoA dehydrogenase/oxidase C-terminal" evidence="6">
    <location>
        <begin position="227"/>
        <end position="375"/>
    </location>
</feature>
<dbReference type="PROSITE" id="PS00073">
    <property type="entry name" value="ACYL_COA_DH_2"/>
    <property type="match status" value="1"/>
</dbReference>
<evidence type="ECO:0000259" key="7">
    <source>
        <dbReference type="Pfam" id="PF02770"/>
    </source>
</evidence>
<dbReference type="RefSeq" id="WP_289830942.1">
    <property type="nucleotide sequence ID" value="NZ_JAUEDK010000029.1"/>
</dbReference>
<name>A0ABT7XRA1_9NEIS</name>
<dbReference type="InterPro" id="IPR046373">
    <property type="entry name" value="Acyl-CoA_Oxase/DH_mid-dom_sf"/>
</dbReference>
<dbReference type="Gene3D" id="2.40.110.10">
    <property type="entry name" value="Butyryl-CoA Dehydrogenase, subunit A, domain 2"/>
    <property type="match status" value="1"/>
</dbReference>
<accession>A0ABT7XRA1</accession>
<keyword evidence="5" id="KW-0560">Oxidoreductase</keyword>
<dbReference type="PROSITE" id="PS00072">
    <property type="entry name" value="ACYL_COA_DH_1"/>
    <property type="match status" value="1"/>
</dbReference>
<sequence>MRLSTEQEQIRDAVRRFVTDQVVPHAAQWDRDHVFPREALQGLAELGCFGLTVAPKWGGAGLDTLTAAAVIEEIAAGDGALSTIISVINSVGCGPIERFGNDWQKDTFLRPIASGQWLSAFCLSEPEAGSDAAALRCKARRDGGDYVIDGVKQFITNGKHAKLAIVFAVTDPAAGKKGISAFLVPTDTPGFRVVRTEDKMGQHASDTCQLAFDGVRVPASHRLGAEGEGYKIALANLESGRIGIAAQCIGMARAALAIATRYAGERKSFGQAIIHHQAVGFRLADAATRLEAARQLLWHAAGLRDTGLPCLTEAAMAKLFASEMAEAVVSAALQTLGGYGYLADYGIEKIYRDVRVAQIYEGTSDIQKMLIARALGEGKML</sequence>
<dbReference type="InterPro" id="IPR006089">
    <property type="entry name" value="Acyl-CoA_DH_CS"/>
</dbReference>
<evidence type="ECO:0000259" key="6">
    <source>
        <dbReference type="Pfam" id="PF00441"/>
    </source>
</evidence>
<feature type="domain" description="Acyl-CoA oxidase/dehydrogenase middle" evidence="7">
    <location>
        <begin position="120"/>
        <end position="215"/>
    </location>
</feature>
<dbReference type="EMBL" id="JAUEDK010000029">
    <property type="protein sequence ID" value="MDN0076265.1"/>
    <property type="molecule type" value="Genomic_DNA"/>
</dbReference>
<evidence type="ECO:0000256" key="4">
    <source>
        <dbReference type="ARBA" id="ARBA00022827"/>
    </source>
</evidence>
<dbReference type="Pfam" id="PF02771">
    <property type="entry name" value="Acyl-CoA_dh_N"/>
    <property type="match status" value="1"/>
</dbReference>
<dbReference type="InterPro" id="IPR037069">
    <property type="entry name" value="AcylCoA_DH/ox_N_sf"/>
</dbReference>
<dbReference type="PIRSF" id="PIRSF016578">
    <property type="entry name" value="HsaA"/>
    <property type="match status" value="1"/>
</dbReference>
<dbReference type="Gene3D" id="1.10.540.10">
    <property type="entry name" value="Acyl-CoA dehydrogenase/oxidase, N-terminal domain"/>
    <property type="match status" value="1"/>
</dbReference>
<dbReference type="InterPro" id="IPR009100">
    <property type="entry name" value="AcylCoA_DH/oxidase_NM_dom_sf"/>
</dbReference>
<reference evidence="9" key="1">
    <citation type="submission" date="2023-06" db="EMBL/GenBank/DDBJ databases">
        <authorList>
            <person name="Zhang S."/>
        </authorList>
    </citation>
    <scope>NUCLEOTIDE SEQUENCE</scope>
    <source>
        <strain evidence="9">SG2303</strain>
    </source>
</reference>
<proteinExistence type="inferred from homology"/>
<keyword evidence="4 5" id="KW-0274">FAD</keyword>
<dbReference type="InterPro" id="IPR006091">
    <property type="entry name" value="Acyl-CoA_Oxase/DH_mid-dom"/>
</dbReference>
<dbReference type="SUPFAM" id="SSF56645">
    <property type="entry name" value="Acyl-CoA dehydrogenase NM domain-like"/>
    <property type="match status" value="1"/>
</dbReference>
<feature type="domain" description="Acyl-CoA dehydrogenase/oxidase N-terminal" evidence="8">
    <location>
        <begin position="5"/>
        <end position="116"/>
    </location>
</feature>
<evidence type="ECO:0000313" key="9">
    <source>
        <dbReference type="EMBL" id="MDN0076265.1"/>
    </source>
</evidence>
<gene>
    <name evidence="9" type="ORF">QU481_15365</name>
</gene>
<evidence type="ECO:0000256" key="5">
    <source>
        <dbReference type="RuleBase" id="RU362125"/>
    </source>
</evidence>
<evidence type="ECO:0000313" key="10">
    <source>
        <dbReference type="Proteomes" id="UP001168540"/>
    </source>
</evidence>
<comment type="cofactor">
    <cofactor evidence="1 5">
        <name>FAD</name>
        <dbReference type="ChEBI" id="CHEBI:57692"/>
    </cofactor>
</comment>
<dbReference type="PANTHER" id="PTHR43884">
    <property type="entry name" value="ACYL-COA DEHYDROGENASE"/>
    <property type="match status" value="1"/>
</dbReference>
<dbReference type="InterPro" id="IPR013786">
    <property type="entry name" value="AcylCoA_DH/ox_N"/>
</dbReference>
<evidence type="ECO:0000256" key="1">
    <source>
        <dbReference type="ARBA" id="ARBA00001974"/>
    </source>
</evidence>
<comment type="similarity">
    <text evidence="2 5">Belongs to the acyl-CoA dehydrogenase family.</text>
</comment>
<evidence type="ECO:0000256" key="3">
    <source>
        <dbReference type="ARBA" id="ARBA00022630"/>
    </source>
</evidence>
<keyword evidence="3 5" id="KW-0285">Flavoprotein</keyword>
<dbReference type="Gene3D" id="1.20.140.10">
    <property type="entry name" value="Butyryl-CoA Dehydrogenase, subunit A, domain 3"/>
    <property type="match status" value="1"/>
</dbReference>
<dbReference type="SUPFAM" id="SSF47203">
    <property type="entry name" value="Acyl-CoA dehydrogenase C-terminal domain-like"/>
    <property type="match status" value="1"/>
</dbReference>